<name>A0A157ZGX1_9BURK</name>
<dbReference type="Proteomes" id="UP000054870">
    <property type="component" value="Unassembled WGS sequence"/>
</dbReference>
<protein>
    <recommendedName>
        <fullName evidence="3">Haloacid dehalogenase-like hydrolase</fullName>
    </recommendedName>
</protein>
<sequence length="192" mass="21119">MAEAGVPLCVDLDGTLTATDLLVESFLVLVKRNPIYALLCIGWLLRGKAYLKAQIAQRVAIDVSVLPYNARFVDYLREQRSTGRDLYLCTASNQHVAEQVATHFGFFKGVLASDEAHNLSGNNKAGALTEQFGLHGFDYCGNARADVPYWVSRLWMLAFRGKMTDDPIAYAIKNRLSLFVISLCVATVAAAI</sequence>
<reference evidence="1" key="1">
    <citation type="submission" date="2016-01" db="EMBL/GenBank/DDBJ databases">
        <authorList>
            <person name="Peeters C."/>
        </authorList>
    </citation>
    <scope>NUCLEOTIDE SEQUENCE [LARGE SCALE GENOMIC DNA]</scope>
    <source>
        <strain evidence="1">LMG 29318</strain>
    </source>
</reference>
<gene>
    <name evidence="1" type="ORF">AWB75_00661</name>
</gene>
<organism evidence="1 2">
    <name type="scientific">Caballeronia catudaia</name>
    <dbReference type="NCBI Taxonomy" id="1777136"/>
    <lineage>
        <taxon>Bacteria</taxon>
        <taxon>Pseudomonadati</taxon>
        <taxon>Pseudomonadota</taxon>
        <taxon>Betaproteobacteria</taxon>
        <taxon>Burkholderiales</taxon>
        <taxon>Burkholderiaceae</taxon>
        <taxon>Caballeronia</taxon>
    </lineage>
</organism>
<dbReference type="Pfam" id="PF12710">
    <property type="entry name" value="HAD"/>
    <property type="match status" value="1"/>
</dbReference>
<dbReference type="Gene3D" id="3.40.50.1000">
    <property type="entry name" value="HAD superfamily/HAD-like"/>
    <property type="match status" value="1"/>
</dbReference>
<dbReference type="AlphaFoldDB" id="A0A157ZGX1"/>
<comment type="caution">
    <text evidence="1">The sequence shown here is derived from an EMBL/GenBank/DDBJ whole genome shotgun (WGS) entry which is preliminary data.</text>
</comment>
<dbReference type="SUPFAM" id="SSF56784">
    <property type="entry name" value="HAD-like"/>
    <property type="match status" value="1"/>
</dbReference>
<proteinExistence type="predicted"/>
<accession>A0A157ZGX1</accession>
<dbReference type="InterPro" id="IPR023214">
    <property type="entry name" value="HAD_sf"/>
</dbReference>
<dbReference type="EMBL" id="FCOF02000002">
    <property type="protein sequence ID" value="SAK44167.1"/>
    <property type="molecule type" value="Genomic_DNA"/>
</dbReference>
<keyword evidence="2" id="KW-1185">Reference proteome</keyword>
<evidence type="ECO:0008006" key="3">
    <source>
        <dbReference type="Google" id="ProtNLM"/>
    </source>
</evidence>
<evidence type="ECO:0000313" key="2">
    <source>
        <dbReference type="Proteomes" id="UP000054870"/>
    </source>
</evidence>
<dbReference type="InterPro" id="IPR036412">
    <property type="entry name" value="HAD-like_sf"/>
</dbReference>
<evidence type="ECO:0000313" key="1">
    <source>
        <dbReference type="EMBL" id="SAK44167.1"/>
    </source>
</evidence>